<evidence type="ECO:0000256" key="3">
    <source>
        <dbReference type="ARBA" id="ARBA00022670"/>
    </source>
</evidence>
<dbReference type="InterPro" id="IPR003507">
    <property type="entry name" value="S66_fam"/>
</dbReference>
<keyword evidence="5" id="KW-0720">Serine protease</keyword>
<dbReference type="InterPro" id="IPR040449">
    <property type="entry name" value="Peptidase_S66_N"/>
</dbReference>
<dbReference type="Gene3D" id="3.50.30.60">
    <property type="entry name" value="LD-carboxypeptidase A C-terminal domain-like"/>
    <property type="match status" value="1"/>
</dbReference>
<dbReference type="Pfam" id="PF17676">
    <property type="entry name" value="Peptidase_S66C"/>
    <property type="match status" value="1"/>
</dbReference>
<dbReference type="PANTHER" id="PTHR30237:SF2">
    <property type="entry name" value="MUREIN TETRAPEPTIDE CARBOXYPEPTIDASE"/>
    <property type="match status" value="1"/>
</dbReference>
<dbReference type="SUPFAM" id="SSF141986">
    <property type="entry name" value="LD-carboxypeptidase A C-terminal domain-like"/>
    <property type="match status" value="1"/>
</dbReference>
<evidence type="ECO:0000313" key="9">
    <source>
        <dbReference type="EMBL" id="RAK63130.1"/>
    </source>
</evidence>
<dbReference type="InterPro" id="IPR040921">
    <property type="entry name" value="Peptidase_S66C"/>
</dbReference>
<accession>A0A328B6V6</accession>
<evidence type="ECO:0000313" key="10">
    <source>
        <dbReference type="Proteomes" id="UP000249524"/>
    </source>
</evidence>
<dbReference type="EMBL" id="QFYS01000009">
    <property type="protein sequence ID" value="RAK63130.1"/>
    <property type="molecule type" value="Genomic_DNA"/>
</dbReference>
<name>A0A328B6V6_9CAUL</name>
<keyword evidence="2 9" id="KW-0121">Carboxypeptidase</keyword>
<dbReference type="PANTHER" id="PTHR30237">
    <property type="entry name" value="MURAMOYLTETRAPEPTIDE CARBOXYPEPTIDASE"/>
    <property type="match status" value="1"/>
</dbReference>
<comment type="similarity">
    <text evidence="1">Belongs to the peptidase S66 family.</text>
</comment>
<feature type="active site" description="Nucleophile" evidence="6">
    <location>
        <position position="109"/>
    </location>
</feature>
<evidence type="ECO:0000256" key="5">
    <source>
        <dbReference type="ARBA" id="ARBA00022825"/>
    </source>
</evidence>
<keyword evidence="4" id="KW-0378">Hydrolase</keyword>
<evidence type="ECO:0000259" key="7">
    <source>
        <dbReference type="Pfam" id="PF02016"/>
    </source>
</evidence>
<feature type="domain" description="LD-carboxypeptidase C-terminal" evidence="8">
    <location>
        <begin position="175"/>
        <end position="286"/>
    </location>
</feature>
<evidence type="ECO:0000256" key="1">
    <source>
        <dbReference type="ARBA" id="ARBA00010233"/>
    </source>
</evidence>
<evidence type="ECO:0000256" key="2">
    <source>
        <dbReference type="ARBA" id="ARBA00022645"/>
    </source>
</evidence>
<dbReference type="InterPro" id="IPR027478">
    <property type="entry name" value="LdcA_N"/>
</dbReference>
<dbReference type="GO" id="GO:0006508">
    <property type="term" value="P:proteolysis"/>
    <property type="evidence" value="ECO:0007669"/>
    <property type="project" value="UniProtKB-KW"/>
</dbReference>
<feature type="active site" description="Charge relay system" evidence="6">
    <location>
        <position position="206"/>
    </location>
</feature>
<dbReference type="AlphaFoldDB" id="A0A328B6V6"/>
<gene>
    <name evidence="9" type="ORF">DJ019_17845</name>
</gene>
<dbReference type="PIRSF" id="PIRSF028757">
    <property type="entry name" value="LD-carboxypeptidase"/>
    <property type="match status" value="1"/>
</dbReference>
<organism evidence="9 10">
    <name type="scientific">Phenylobacterium kunshanense</name>
    <dbReference type="NCBI Taxonomy" id="1445034"/>
    <lineage>
        <taxon>Bacteria</taxon>
        <taxon>Pseudomonadati</taxon>
        <taxon>Pseudomonadota</taxon>
        <taxon>Alphaproteobacteria</taxon>
        <taxon>Caulobacterales</taxon>
        <taxon>Caulobacteraceae</taxon>
        <taxon>Phenylobacterium</taxon>
    </lineage>
</organism>
<feature type="domain" description="LD-carboxypeptidase N-terminal" evidence="7">
    <location>
        <begin position="14"/>
        <end position="127"/>
    </location>
</feature>
<comment type="caution">
    <text evidence="9">The sequence shown here is derived from an EMBL/GenBank/DDBJ whole genome shotgun (WGS) entry which is preliminary data.</text>
</comment>
<keyword evidence="3" id="KW-0645">Protease</keyword>
<feature type="active site" description="Charge relay system" evidence="6">
    <location>
        <position position="273"/>
    </location>
</feature>
<dbReference type="OrthoDB" id="9807329at2"/>
<protein>
    <submittedName>
        <fullName evidence="9">LD-carboxypeptidase</fullName>
    </submittedName>
</protein>
<evidence type="ECO:0000256" key="6">
    <source>
        <dbReference type="PIRSR" id="PIRSR028757-1"/>
    </source>
</evidence>
<evidence type="ECO:0000256" key="4">
    <source>
        <dbReference type="ARBA" id="ARBA00022801"/>
    </source>
</evidence>
<dbReference type="InterPro" id="IPR029062">
    <property type="entry name" value="Class_I_gatase-like"/>
</dbReference>
<dbReference type="GO" id="GO:0004180">
    <property type="term" value="F:carboxypeptidase activity"/>
    <property type="evidence" value="ECO:0007669"/>
    <property type="project" value="UniProtKB-KW"/>
</dbReference>
<keyword evidence="10" id="KW-1185">Reference proteome</keyword>
<dbReference type="CDD" id="cd07025">
    <property type="entry name" value="Peptidase_S66"/>
    <property type="match status" value="1"/>
</dbReference>
<sequence length="305" mass="32479">MGPSGGTRSAHVKILLLAPARWVARPLLEQFRAVAEPFGFEVEIAPQNELRDHQLAGPDETRVTVLNESLNRDDVDAIWCARGGYGAGRLLPALGKRGPARPLILAGYSDITALHFALLGTSVTSLHAAMPIDLKSPEKVDNLKAAFALCRDLLSGAKVAPRAFELSTVRAGDAEGWTVAANLSVFTHLLGTPYVPKLAGAVLCLEDVGEYLYSLDRMFLHLKLAGVFDEIAGLVLGSFSDTQDNDPPWGHTIEEIAAHYYAGPIGASLPIGHARHNQPIVLGSAGKLSCKAEGATLTLHDKLSA</sequence>
<dbReference type="Gene3D" id="3.40.50.10740">
    <property type="entry name" value="Class I glutamine amidotransferase-like"/>
    <property type="match status" value="1"/>
</dbReference>
<dbReference type="SUPFAM" id="SSF52317">
    <property type="entry name" value="Class I glutamine amidotransferase-like"/>
    <property type="match status" value="1"/>
</dbReference>
<evidence type="ECO:0000259" key="8">
    <source>
        <dbReference type="Pfam" id="PF17676"/>
    </source>
</evidence>
<dbReference type="Pfam" id="PF02016">
    <property type="entry name" value="Peptidase_S66"/>
    <property type="match status" value="1"/>
</dbReference>
<dbReference type="Proteomes" id="UP000249524">
    <property type="component" value="Unassembled WGS sequence"/>
</dbReference>
<dbReference type="InterPro" id="IPR027461">
    <property type="entry name" value="Carboxypeptidase_A_C_sf"/>
</dbReference>
<dbReference type="GO" id="GO:0008236">
    <property type="term" value="F:serine-type peptidase activity"/>
    <property type="evidence" value="ECO:0007669"/>
    <property type="project" value="UniProtKB-KW"/>
</dbReference>
<proteinExistence type="inferred from homology"/>
<reference evidence="9 10" key="1">
    <citation type="submission" date="2018-05" db="EMBL/GenBank/DDBJ databases">
        <authorList>
            <person name="Lanie J.A."/>
            <person name="Ng W.-L."/>
            <person name="Kazmierczak K.M."/>
            <person name="Andrzejewski T.M."/>
            <person name="Davidsen T.M."/>
            <person name="Wayne K.J."/>
            <person name="Tettelin H."/>
            <person name="Glass J.I."/>
            <person name="Rusch D."/>
            <person name="Podicherti R."/>
            <person name="Tsui H.-C.T."/>
            <person name="Winkler M.E."/>
        </authorList>
    </citation>
    <scope>NUCLEOTIDE SEQUENCE [LARGE SCALE GENOMIC DNA]</scope>
    <source>
        <strain evidence="9 10">BUT-10</strain>
    </source>
</reference>